<comment type="similarity">
    <text evidence="2">Belongs to the cytochrome P450 family.</text>
</comment>
<evidence type="ECO:0000313" key="4">
    <source>
        <dbReference type="Proteomes" id="UP000639772"/>
    </source>
</evidence>
<dbReference type="PROSITE" id="PS00086">
    <property type="entry name" value="CYTOCHROME_P450"/>
    <property type="match status" value="1"/>
</dbReference>
<accession>A0A835VKM9</accession>
<keyword evidence="1 2" id="KW-0479">Metal-binding</keyword>
<dbReference type="InterPro" id="IPR036396">
    <property type="entry name" value="Cyt_P450_sf"/>
</dbReference>
<dbReference type="GO" id="GO:0005506">
    <property type="term" value="F:iron ion binding"/>
    <property type="evidence" value="ECO:0007669"/>
    <property type="project" value="InterPro"/>
</dbReference>
<protein>
    <recommendedName>
        <fullName evidence="5">Cytochrome P450 711A1</fullName>
    </recommendedName>
</protein>
<keyword evidence="2" id="KW-0560">Oxidoreductase</keyword>
<evidence type="ECO:0008006" key="5">
    <source>
        <dbReference type="Google" id="ProtNLM"/>
    </source>
</evidence>
<sequence>MFIESLTVQKNCLFFFFSMFPWQPVTPSFKVRKIPGPPAKFIVGHLPLLAKHGPDVMKTLAKTYGPIFRFHMGRQPLVMVADAELCREVGIKKFKDISNRSSPTPTSGSPLHQQGLFLTRDARWSSMRNTIVSLYQTSHLSTLISIMQAHTDTLLQNIAKAVEDGEDIHFSELTLRMAIDIIGETAFGVNFDLSKAASSHQLVEEQLDDGGDDADEVSAFLKQHMHSINSLRMDLSSSLSTILGLVIPILQKPCRKILQLIPGTADNKVKKTNTKLSQKIDAIIAKRSNEKASSPKDFLSAVLNARESGNGKDLFTHSYIRALTYEQLLAGTKTTAFTLTMAVYLISKHSHVERKLLEEIDGFGSHDVIPNADVLQDRFPYLDQVVKESMRFVTASPLVARETSQQVKIGGYILPKGTWVWLALGVLAKDPKEFPEPEEFRPERFDPNCDEEKRRHPYAHIPFGIGPRACIGQKFAMQEVKLALIHLYRNYVFRHSPRMEYPLELQYGLVLGFKRGVKLRALKRESFSN</sequence>
<dbReference type="Gene3D" id="1.10.630.10">
    <property type="entry name" value="Cytochrome P450"/>
    <property type="match status" value="1"/>
</dbReference>
<gene>
    <name evidence="3" type="ORF">HPP92_002489</name>
</gene>
<organism evidence="3 4">
    <name type="scientific">Vanilla planifolia</name>
    <name type="common">Vanilla</name>
    <dbReference type="NCBI Taxonomy" id="51239"/>
    <lineage>
        <taxon>Eukaryota</taxon>
        <taxon>Viridiplantae</taxon>
        <taxon>Streptophyta</taxon>
        <taxon>Embryophyta</taxon>
        <taxon>Tracheophyta</taxon>
        <taxon>Spermatophyta</taxon>
        <taxon>Magnoliopsida</taxon>
        <taxon>Liliopsida</taxon>
        <taxon>Asparagales</taxon>
        <taxon>Orchidaceae</taxon>
        <taxon>Vanilloideae</taxon>
        <taxon>Vanilleae</taxon>
        <taxon>Vanilla</taxon>
    </lineage>
</organism>
<dbReference type="PRINTS" id="PR00463">
    <property type="entry name" value="EP450I"/>
</dbReference>
<dbReference type="GO" id="GO:0016705">
    <property type="term" value="F:oxidoreductase activity, acting on paired donors, with incorporation or reduction of molecular oxygen"/>
    <property type="evidence" value="ECO:0007669"/>
    <property type="project" value="InterPro"/>
</dbReference>
<dbReference type="InterPro" id="IPR001128">
    <property type="entry name" value="Cyt_P450"/>
</dbReference>
<evidence type="ECO:0000256" key="2">
    <source>
        <dbReference type="RuleBase" id="RU000461"/>
    </source>
</evidence>
<dbReference type="PANTHER" id="PTHR24301">
    <property type="entry name" value="THROMBOXANE-A SYNTHASE"/>
    <property type="match status" value="1"/>
</dbReference>
<dbReference type="SUPFAM" id="SSF48264">
    <property type="entry name" value="Cytochrome P450"/>
    <property type="match status" value="1"/>
</dbReference>
<dbReference type="PANTHER" id="PTHR24301:SF8">
    <property type="entry name" value="OS02G0221900 PROTEIN"/>
    <property type="match status" value="1"/>
</dbReference>
<dbReference type="AlphaFoldDB" id="A0A835VKM9"/>
<dbReference type="Pfam" id="PF00067">
    <property type="entry name" value="p450"/>
    <property type="match status" value="1"/>
</dbReference>
<dbReference type="OrthoDB" id="1470350at2759"/>
<dbReference type="GO" id="GO:0020037">
    <property type="term" value="F:heme binding"/>
    <property type="evidence" value="ECO:0007669"/>
    <property type="project" value="InterPro"/>
</dbReference>
<evidence type="ECO:0000256" key="1">
    <source>
        <dbReference type="PIRSR" id="PIRSR602401-1"/>
    </source>
</evidence>
<dbReference type="EMBL" id="JADCNM010000001">
    <property type="protein sequence ID" value="KAG0502417.1"/>
    <property type="molecule type" value="Genomic_DNA"/>
</dbReference>
<keyword evidence="1 2" id="KW-0349">Heme</keyword>
<comment type="caution">
    <text evidence="3">The sequence shown here is derived from an EMBL/GenBank/DDBJ whole genome shotgun (WGS) entry which is preliminary data.</text>
</comment>
<dbReference type="InterPro" id="IPR017972">
    <property type="entry name" value="Cyt_P450_CS"/>
</dbReference>
<comment type="cofactor">
    <cofactor evidence="1">
        <name>heme</name>
        <dbReference type="ChEBI" id="CHEBI:30413"/>
    </cofactor>
</comment>
<dbReference type="PRINTS" id="PR00385">
    <property type="entry name" value="P450"/>
</dbReference>
<name>A0A835VKM9_VANPL</name>
<dbReference type="GO" id="GO:0004497">
    <property type="term" value="F:monooxygenase activity"/>
    <property type="evidence" value="ECO:0007669"/>
    <property type="project" value="UniProtKB-KW"/>
</dbReference>
<proteinExistence type="inferred from homology"/>
<dbReference type="Proteomes" id="UP000639772">
    <property type="component" value="Chromosome 1"/>
</dbReference>
<keyword evidence="1 2" id="KW-0408">Iron</keyword>
<keyword evidence="2" id="KW-0503">Monooxygenase</keyword>
<dbReference type="InterPro" id="IPR002401">
    <property type="entry name" value="Cyt_P450_E_grp-I"/>
</dbReference>
<evidence type="ECO:0000313" key="3">
    <source>
        <dbReference type="EMBL" id="KAG0502417.1"/>
    </source>
</evidence>
<feature type="binding site" description="axial binding residue" evidence="1">
    <location>
        <position position="470"/>
    </location>
    <ligand>
        <name>heme</name>
        <dbReference type="ChEBI" id="CHEBI:30413"/>
    </ligand>
    <ligandPart>
        <name>Fe</name>
        <dbReference type="ChEBI" id="CHEBI:18248"/>
    </ligandPart>
</feature>
<reference evidence="3 4" key="1">
    <citation type="journal article" date="2020" name="Nat. Food">
        <title>A phased Vanilla planifolia genome enables genetic improvement of flavour and production.</title>
        <authorList>
            <person name="Hasing T."/>
            <person name="Tang H."/>
            <person name="Brym M."/>
            <person name="Khazi F."/>
            <person name="Huang T."/>
            <person name="Chambers A.H."/>
        </authorList>
    </citation>
    <scope>NUCLEOTIDE SEQUENCE [LARGE SCALE GENOMIC DNA]</scope>
    <source>
        <tissue evidence="3">Leaf</tissue>
    </source>
</reference>